<dbReference type="InterPro" id="IPR050186">
    <property type="entry name" value="TPT_transporter"/>
</dbReference>
<keyword evidence="2 6" id="KW-0812">Transmembrane</keyword>
<feature type="transmembrane region" description="Helical" evidence="6">
    <location>
        <begin position="230"/>
        <end position="249"/>
    </location>
</feature>
<dbReference type="InterPro" id="IPR004853">
    <property type="entry name" value="Sugar_P_trans_dom"/>
</dbReference>
<comment type="caution">
    <text evidence="9">The sequence shown here is derived from an EMBL/GenBank/DDBJ whole genome shotgun (WGS) entry which is preliminary data.</text>
</comment>
<dbReference type="Pfam" id="PF00139">
    <property type="entry name" value="Lectin_legB"/>
    <property type="match status" value="1"/>
</dbReference>
<evidence type="ECO:0000256" key="6">
    <source>
        <dbReference type="SAM" id="Phobius"/>
    </source>
</evidence>
<feature type="transmembrane region" description="Helical" evidence="6">
    <location>
        <begin position="478"/>
        <end position="499"/>
    </location>
</feature>
<dbReference type="Pfam" id="PF03151">
    <property type="entry name" value="TPT"/>
    <property type="match status" value="1"/>
</dbReference>
<feature type="transmembrane region" description="Helical" evidence="6">
    <location>
        <begin position="450"/>
        <end position="471"/>
    </location>
</feature>
<evidence type="ECO:0000259" key="8">
    <source>
        <dbReference type="Pfam" id="PF03151"/>
    </source>
</evidence>
<dbReference type="Gene3D" id="2.60.120.200">
    <property type="match status" value="1"/>
</dbReference>
<dbReference type="SUPFAM" id="SSF103481">
    <property type="entry name" value="Multidrug resistance efflux transporter EmrE"/>
    <property type="match status" value="1"/>
</dbReference>
<gene>
    <name evidence="9" type="ORF">SHERM_03794</name>
</gene>
<evidence type="ECO:0000256" key="3">
    <source>
        <dbReference type="ARBA" id="ARBA00022734"/>
    </source>
</evidence>
<evidence type="ECO:0000256" key="2">
    <source>
        <dbReference type="ARBA" id="ARBA00022692"/>
    </source>
</evidence>
<dbReference type="CDD" id="cd06899">
    <property type="entry name" value="lectin_legume_LecRK_Arcelin_ConA"/>
    <property type="match status" value="1"/>
</dbReference>
<dbReference type="Proteomes" id="UP001153555">
    <property type="component" value="Unassembled WGS sequence"/>
</dbReference>
<protein>
    <submittedName>
        <fullName evidence="9">Probable sugar phosphate/phosphate translocator</fullName>
    </submittedName>
</protein>
<feature type="transmembrane region" description="Helical" evidence="6">
    <location>
        <begin position="413"/>
        <end position="430"/>
    </location>
</feature>
<dbReference type="InterPro" id="IPR001220">
    <property type="entry name" value="Legume_lectin_dom"/>
</dbReference>
<dbReference type="EMBL" id="CACSLK010030184">
    <property type="protein sequence ID" value="CAA0836734.1"/>
    <property type="molecule type" value="Genomic_DNA"/>
</dbReference>
<feature type="domain" description="Sugar phosphate transporter" evidence="8">
    <location>
        <begin position="235"/>
        <end position="522"/>
    </location>
</feature>
<proteinExistence type="predicted"/>
<dbReference type="GO" id="GO:0016020">
    <property type="term" value="C:membrane"/>
    <property type="evidence" value="ECO:0007669"/>
    <property type="project" value="UniProtKB-SubCell"/>
</dbReference>
<dbReference type="InterPro" id="IPR037185">
    <property type="entry name" value="EmrE-like"/>
</dbReference>
<feature type="transmembrane region" description="Helical" evidence="6">
    <location>
        <begin position="352"/>
        <end position="369"/>
    </location>
</feature>
<dbReference type="PANTHER" id="PTHR11132">
    <property type="entry name" value="SOLUTE CARRIER FAMILY 35"/>
    <property type="match status" value="1"/>
</dbReference>
<sequence length="529" mass="57854">MYQSCALSFSCRSSGPFSFLIFTLALFSALNFSYSLPSKPHLGSNLVLLGDAKFEDNGSCIRLADPGISSPSSGFIIQRKPIKLFTSSSKSRNPVSFSTDFTFSISPHNGDGLAFLLVPTNFVSRFSAGSFGILKERRFLVVEYDTSVDEKVRDPNSNHVGVDVGSLVSSKTSNVSSVNLVLNGGVKLRSWIDYDSSSKRIESLDLCEFRFEFKISTLKKMSAMKSSGRLFTIGLVTAWYSSNIGVLLLNKYLLSNYGFKYPIFLTMCHMTACSLLSYVAIAWMKMVPMQTIRSRVQFMKISALSLIFCASVVSGNISLKYLPVSFNQAIGATTPFFTAVFAYLMTLKREAWLTYLTLVPVVTGVIIASGGEPSFHLFGFIMCVGATAARALKSVVQGILLSSEGEKLNSMNLLLYMAPIAVVLLLPATIYMEENVVGITLALARDDSRIIWLLLFNSALAYFVNLTNFLVTKHTSALTLQVLGNAKGAVAVVISILIFRNPVSVTGMLGYTLTVFGVILYSEAKKRSK</sequence>
<evidence type="ECO:0000256" key="1">
    <source>
        <dbReference type="ARBA" id="ARBA00004141"/>
    </source>
</evidence>
<name>A0A9N7NS99_STRHE</name>
<keyword evidence="4 6" id="KW-1133">Transmembrane helix</keyword>
<reference evidence="9" key="1">
    <citation type="submission" date="2019-12" db="EMBL/GenBank/DDBJ databases">
        <authorList>
            <person name="Scholes J."/>
        </authorList>
    </citation>
    <scope>NUCLEOTIDE SEQUENCE</scope>
</reference>
<evidence type="ECO:0000313" key="10">
    <source>
        <dbReference type="Proteomes" id="UP001153555"/>
    </source>
</evidence>
<dbReference type="GO" id="GO:0030246">
    <property type="term" value="F:carbohydrate binding"/>
    <property type="evidence" value="ECO:0007669"/>
    <property type="project" value="UniProtKB-KW"/>
</dbReference>
<keyword evidence="5 6" id="KW-0472">Membrane</keyword>
<feature type="transmembrane region" description="Helical" evidence="6">
    <location>
        <begin position="505"/>
        <end position="522"/>
    </location>
</feature>
<keyword evidence="3" id="KW-0430">Lectin</keyword>
<dbReference type="AlphaFoldDB" id="A0A9N7NS99"/>
<feature type="domain" description="Legume lectin" evidence="7">
    <location>
        <begin position="30"/>
        <end position="202"/>
    </location>
</feature>
<evidence type="ECO:0000256" key="5">
    <source>
        <dbReference type="ARBA" id="ARBA00023136"/>
    </source>
</evidence>
<dbReference type="OrthoDB" id="10261634at2759"/>
<feature type="transmembrane region" description="Helical" evidence="6">
    <location>
        <begin position="301"/>
        <end position="319"/>
    </location>
</feature>
<dbReference type="SUPFAM" id="SSF49899">
    <property type="entry name" value="Concanavalin A-like lectins/glucanases"/>
    <property type="match status" value="1"/>
</dbReference>
<feature type="transmembrane region" description="Helical" evidence="6">
    <location>
        <begin position="261"/>
        <end position="281"/>
    </location>
</feature>
<feature type="transmembrane region" description="Helical" evidence="6">
    <location>
        <begin position="325"/>
        <end position="345"/>
    </location>
</feature>
<feature type="transmembrane region" description="Helical" evidence="6">
    <location>
        <begin position="375"/>
        <end position="392"/>
    </location>
</feature>
<evidence type="ECO:0000256" key="4">
    <source>
        <dbReference type="ARBA" id="ARBA00022989"/>
    </source>
</evidence>
<keyword evidence="10" id="KW-1185">Reference proteome</keyword>
<dbReference type="InterPro" id="IPR013320">
    <property type="entry name" value="ConA-like_dom_sf"/>
</dbReference>
<evidence type="ECO:0000313" key="9">
    <source>
        <dbReference type="EMBL" id="CAA0836734.1"/>
    </source>
</evidence>
<comment type="subcellular location">
    <subcellularLocation>
        <location evidence="1">Membrane</location>
        <topology evidence="1">Multi-pass membrane protein</topology>
    </subcellularLocation>
</comment>
<feature type="transmembrane region" description="Helical" evidence="6">
    <location>
        <begin position="17"/>
        <end position="36"/>
    </location>
</feature>
<organism evidence="9 10">
    <name type="scientific">Striga hermonthica</name>
    <name type="common">Purple witchweed</name>
    <name type="synonym">Buchnera hermonthica</name>
    <dbReference type="NCBI Taxonomy" id="68872"/>
    <lineage>
        <taxon>Eukaryota</taxon>
        <taxon>Viridiplantae</taxon>
        <taxon>Streptophyta</taxon>
        <taxon>Embryophyta</taxon>
        <taxon>Tracheophyta</taxon>
        <taxon>Spermatophyta</taxon>
        <taxon>Magnoliopsida</taxon>
        <taxon>eudicotyledons</taxon>
        <taxon>Gunneridae</taxon>
        <taxon>Pentapetalae</taxon>
        <taxon>asterids</taxon>
        <taxon>lamiids</taxon>
        <taxon>Lamiales</taxon>
        <taxon>Orobanchaceae</taxon>
        <taxon>Buchnereae</taxon>
        <taxon>Striga</taxon>
    </lineage>
</organism>
<accession>A0A9N7NS99</accession>
<evidence type="ECO:0000259" key="7">
    <source>
        <dbReference type="Pfam" id="PF00139"/>
    </source>
</evidence>